<evidence type="ECO:0000313" key="9">
    <source>
        <dbReference type="Proteomes" id="UP000654257"/>
    </source>
</evidence>
<dbReference type="RefSeq" id="WP_188546314.1">
    <property type="nucleotide sequence ID" value="NZ_BMCU01000004.1"/>
</dbReference>
<dbReference type="GO" id="GO:0016887">
    <property type="term" value="F:ATP hydrolysis activity"/>
    <property type="evidence" value="ECO:0007669"/>
    <property type="project" value="InterPro"/>
</dbReference>
<evidence type="ECO:0000256" key="2">
    <source>
        <dbReference type="ARBA" id="ARBA00022692"/>
    </source>
</evidence>
<dbReference type="InterPro" id="IPR039421">
    <property type="entry name" value="Type_1_exporter"/>
</dbReference>
<dbReference type="Gene3D" id="1.20.1560.10">
    <property type="entry name" value="ABC transporter type 1, transmembrane domain"/>
    <property type="match status" value="1"/>
</dbReference>
<protein>
    <submittedName>
        <fullName evidence="8">ABC transporter permease</fullName>
    </submittedName>
</protein>
<reference evidence="8" key="2">
    <citation type="submission" date="2020-09" db="EMBL/GenBank/DDBJ databases">
        <authorList>
            <person name="Sun Q."/>
            <person name="Sedlacek I."/>
        </authorList>
    </citation>
    <scope>NUCLEOTIDE SEQUENCE</scope>
    <source>
        <strain evidence="8">CCM 7905</strain>
    </source>
</reference>
<accession>A0A917G2L4</accession>
<reference evidence="8" key="1">
    <citation type="journal article" date="2014" name="Int. J. Syst. Evol. Microbiol.">
        <title>Complete genome sequence of Corynebacterium casei LMG S-19264T (=DSM 44701T), isolated from a smear-ripened cheese.</title>
        <authorList>
            <consortium name="US DOE Joint Genome Institute (JGI-PGF)"/>
            <person name="Walter F."/>
            <person name="Albersmeier A."/>
            <person name="Kalinowski J."/>
            <person name="Ruckert C."/>
        </authorList>
    </citation>
    <scope>NUCLEOTIDE SEQUENCE</scope>
    <source>
        <strain evidence="8">CCM 7905</strain>
    </source>
</reference>
<evidence type="ECO:0000259" key="7">
    <source>
        <dbReference type="PROSITE" id="PS50929"/>
    </source>
</evidence>
<dbReference type="EMBL" id="BMCU01000004">
    <property type="protein sequence ID" value="GGG19155.1"/>
    <property type="molecule type" value="Genomic_DNA"/>
</dbReference>
<dbReference type="Pfam" id="PF00005">
    <property type="entry name" value="ABC_tran"/>
    <property type="match status" value="1"/>
</dbReference>
<keyword evidence="4 5" id="KW-0472">Membrane</keyword>
<dbReference type="PROSITE" id="PS50893">
    <property type="entry name" value="ABC_TRANSPORTER_2"/>
    <property type="match status" value="1"/>
</dbReference>
<feature type="domain" description="ABC transmembrane type-1" evidence="7">
    <location>
        <begin position="25"/>
        <end position="297"/>
    </location>
</feature>
<evidence type="ECO:0000256" key="4">
    <source>
        <dbReference type="ARBA" id="ARBA00023136"/>
    </source>
</evidence>
<dbReference type="InterPro" id="IPR011527">
    <property type="entry name" value="ABC1_TM_dom"/>
</dbReference>
<dbReference type="GO" id="GO:0015421">
    <property type="term" value="F:ABC-type oligopeptide transporter activity"/>
    <property type="evidence" value="ECO:0007669"/>
    <property type="project" value="TreeGrafter"/>
</dbReference>
<dbReference type="SUPFAM" id="SSF52540">
    <property type="entry name" value="P-loop containing nucleoside triphosphate hydrolases"/>
    <property type="match status" value="1"/>
</dbReference>
<dbReference type="GO" id="GO:0005524">
    <property type="term" value="F:ATP binding"/>
    <property type="evidence" value="ECO:0007669"/>
    <property type="project" value="InterPro"/>
</dbReference>
<dbReference type="InterPro" id="IPR017871">
    <property type="entry name" value="ABC_transporter-like_CS"/>
</dbReference>
<comment type="caution">
    <text evidence="8">The sequence shown here is derived from an EMBL/GenBank/DDBJ whole genome shotgun (WGS) entry which is preliminary data.</text>
</comment>
<dbReference type="Pfam" id="PF00664">
    <property type="entry name" value="ABC_membrane"/>
    <property type="match status" value="1"/>
</dbReference>
<evidence type="ECO:0000256" key="1">
    <source>
        <dbReference type="ARBA" id="ARBA00004651"/>
    </source>
</evidence>
<keyword evidence="9" id="KW-1185">Reference proteome</keyword>
<feature type="transmembrane region" description="Helical" evidence="5">
    <location>
        <begin position="164"/>
        <end position="184"/>
    </location>
</feature>
<comment type="subcellular location">
    <subcellularLocation>
        <location evidence="1">Cell membrane</location>
        <topology evidence="1">Multi-pass membrane protein</topology>
    </subcellularLocation>
</comment>
<evidence type="ECO:0000256" key="3">
    <source>
        <dbReference type="ARBA" id="ARBA00022989"/>
    </source>
</evidence>
<keyword evidence="3 5" id="KW-1133">Transmembrane helix</keyword>
<feature type="transmembrane region" description="Helical" evidence="5">
    <location>
        <begin position="61"/>
        <end position="81"/>
    </location>
</feature>
<evidence type="ECO:0000259" key="6">
    <source>
        <dbReference type="PROSITE" id="PS50893"/>
    </source>
</evidence>
<name>A0A917G2L4_9NOCA</name>
<dbReference type="PROSITE" id="PS00211">
    <property type="entry name" value="ABC_TRANSPORTER_1"/>
    <property type="match status" value="1"/>
</dbReference>
<dbReference type="Gene3D" id="3.40.50.300">
    <property type="entry name" value="P-loop containing nucleotide triphosphate hydrolases"/>
    <property type="match status" value="1"/>
</dbReference>
<evidence type="ECO:0000256" key="5">
    <source>
        <dbReference type="SAM" id="Phobius"/>
    </source>
</evidence>
<feature type="transmembrane region" description="Helical" evidence="5">
    <location>
        <begin position="282"/>
        <end position="303"/>
    </location>
</feature>
<dbReference type="PANTHER" id="PTHR43394">
    <property type="entry name" value="ATP-DEPENDENT PERMEASE MDL1, MITOCHONDRIAL"/>
    <property type="match status" value="1"/>
</dbReference>
<dbReference type="AlphaFoldDB" id="A0A917G2L4"/>
<dbReference type="InterPro" id="IPR003439">
    <property type="entry name" value="ABC_transporter-like_ATP-bd"/>
</dbReference>
<keyword evidence="2 5" id="KW-0812">Transmembrane</keyword>
<gene>
    <name evidence="8" type="ORF">GCM10007304_36370</name>
</gene>
<dbReference type="PANTHER" id="PTHR43394:SF1">
    <property type="entry name" value="ATP-BINDING CASSETTE SUB-FAMILY B MEMBER 10, MITOCHONDRIAL"/>
    <property type="match status" value="1"/>
</dbReference>
<dbReference type="Proteomes" id="UP000654257">
    <property type="component" value="Unassembled WGS sequence"/>
</dbReference>
<dbReference type="InterPro" id="IPR036640">
    <property type="entry name" value="ABC1_TM_sf"/>
</dbReference>
<dbReference type="PROSITE" id="PS50929">
    <property type="entry name" value="ABC_TM1F"/>
    <property type="match status" value="1"/>
</dbReference>
<proteinExistence type="predicted"/>
<dbReference type="InterPro" id="IPR027417">
    <property type="entry name" value="P-loop_NTPase"/>
</dbReference>
<dbReference type="CDD" id="cd07346">
    <property type="entry name" value="ABC_6TM_exporters"/>
    <property type="match status" value="1"/>
</dbReference>
<evidence type="ECO:0000313" key="8">
    <source>
        <dbReference type="EMBL" id="GGG19155.1"/>
    </source>
</evidence>
<organism evidence="8 9">
    <name type="scientific">Rhodococcoides trifolii</name>
    <dbReference type="NCBI Taxonomy" id="908250"/>
    <lineage>
        <taxon>Bacteria</taxon>
        <taxon>Bacillati</taxon>
        <taxon>Actinomycetota</taxon>
        <taxon>Actinomycetes</taxon>
        <taxon>Mycobacteriales</taxon>
        <taxon>Nocardiaceae</taxon>
        <taxon>Rhodococcoides</taxon>
    </lineage>
</organism>
<feature type="transmembrane region" description="Helical" evidence="5">
    <location>
        <begin position="141"/>
        <end position="158"/>
    </location>
</feature>
<feature type="domain" description="ABC transporter" evidence="6">
    <location>
        <begin position="316"/>
        <end position="567"/>
    </location>
</feature>
<dbReference type="SUPFAM" id="SSF90123">
    <property type="entry name" value="ABC transporter transmembrane region"/>
    <property type="match status" value="1"/>
</dbReference>
<dbReference type="GO" id="GO:0005886">
    <property type="term" value="C:plasma membrane"/>
    <property type="evidence" value="ECO:0007669"/>
    <property type="project" value="UniProtKB-SubCell"/>
</dbReference>
<feature type="transmembrane region" description="Helical" evidence="5">
    <location>
        <begin position="24"/>
        <end position="49"/>
    </location>
</feature>
<sequence>MPKLGSVDPRGVLRRTVVRNRRRLAVGTALISVHQVCEASVLVLIGIIVDRAVGTGSISAIIGWIGVLAGLFVVLTTAYRFGARQLMIAIATEGHRLRVEVAAKILDRRGIRTDLRWGDMLSISTTDADNTSYLLDYVPRIVGALVATAVAAIVLLTIDVPLGSIVVVGTPVVLGLLGLSSRFITERVAQQQKLAGASTSTATDLITGLRPLRGIGGEDAAAARYRAVSRESLRATLAAARTQGAYAGVAGAVGSLLAVGIALTAGWFALDGRISVGELITVIGLAQFLIEPLGMLALAPGWVAEARASADRIALVMNADVVQAGGEQSVTGSGLRLHDVSVGTLDRLSLVVEPGEFVGVVAARASDSDALVRLLAGGFGRDEYTGTVEVGGTDVESADTTELRSALLVEPHATDLFSGTVGSNIAGSNIGSADPTTIEPVLQASAAADVVDEHGLDLVVSERGASLSGGQRQRVALARALLARPHTLVLHDPTTAVDSVTEHAIGRGIAATRHGVGSRSSTVVVTSSPVLLAATGRVVVIDDGRVVADGTHADLGHHPIYRATVLR</sequence>
<feature type="transmembrane region" description="Helical" evidence="5">
    <location>
        <begin position="244"/>
        <end position="270"/>
    </location>
</feature>